<keyword evidence="3" id="KW-0805">Transcription regulation</keyword>
<dbReference type="PROSITE" id="PS50110">
    <property type="entry name" value="RESPONSE_REGULATORY"/>
    <property type="match status" value="1"/>
</dbReference>
<dbReference type="PROSITE" id="PS50043">
    <property type="entry name" value="HTH_LUXR_2"/>
    <property type="match status" value="1"/>
</dbReference>
<dbReference type="SMART" id="SM00421">
    <property type="entry name" value="HTH_LUXR"/>
    <property type="match status" value="1"/>
</dbReference>
<dbReference type="EMBL" id="AFVQ02000174">
    <property type="protein sequence ID" value="KLI01732.1"/>
    <property type="molecule type" value="Genomic_DNA"/>
</dbReference>
<organism evidence="9 10">
    <name type="scientific">Sporolactobacillus inulinus CASD</name>
    <dbReference type="NCBI Taxonomy" id="1069536"/>
    <lineage>
        <taxon>Bacteria</taxon>
        <taxon>Bacillati</taxon>
        <taxon>Bacillota</taxon>
        <taxon>Bacilli</taxon>
        <taxon>Bacillales</taxon>
        <taxon>Sporolactobacillaceae</taxon>
        <taxon>Sporolactobacillus</taxon>
    </lineage>
</organism>
<dbReference type="PANTHER" id="PTHR43214">
    <property type="entry name" value="TWO-COMPONENT RESPONSE REGULATOR"/>
    <property type="match status" value="1"/>
</dbReference>
<dbReference type="OrthoDB" id="2972364at2"/>
<dbReference type="InterPro" id="IPR058245">
    <property type="entry name" value="NreC/VraR/RcsB-like_REC"/>
</dbReference>
<evidence type="ECO:0000256" key="6">
    <source>
        <dbReference type="PROSITE-ProRule" id="PRU00169"/>
    </source>
</evidence>
<dbReference type="SUPFAM" id="SSF52172">
    <property type="entry name" value="CheY-like"/>
    <property type="match status" value="1"/>
</dbReference>
<dbReference type="InterPro" id="IPR016032">
    <property type="entry name" value="Sig_transdc_resp-reg_C-effctor"/>
</dbReference>
<gene>
    <name evidence="9" type="ORF">SINU_11905</name>
</gene>
<accession>A0A0U1QLV2</accession>
<dbReference type="RefSeq" id="WP_010025984.1">
    <property type="nucleotide sequence ID" value="NZ_AFVQ02000174.1"/>
</dbReference>
<dbReference type="GO" id="GO:0006355">
    <property type="term" value="P:regulation of DNA-templated transcription"/>
    <property type="evidence" value="ECO:0007669"/>
    <property type="project" value="InterPro"/>
</dbReference>
<dbReference type="InterPro" id="IPR039420">
    <property type="entry name" value="WalR-like"/>
</dbReference>
<dbReference type="Gene3D" id="3.40.50.2300">
    <property type="match status" value="1"/>
</dbReference>
<keyword evidence="5" id="KW-0804">Transcription</keyword>
<feature type="modified residue" description="4-aspartylphosphate" evidence="6">
    <location>
        <position position="55"/>
    </location>
</feature>
<dbReference type="Proteomes" id="UP000035553">
    <property type="component" value="Unassembled WGS sequence"/>
</dbReference>
<comment type="caution">
    <text evidence="9">The sequence shown here is derived from an EMBL/GenBank/DDBJ whole genome shotgun (WGS) entry which is preliminary data.</text>
</comment>
<evidence type="ECO:0000313" key="10">
    <source>
        <dbReference type="Proteomes" id="UP000035553"/>
    </source>
</evidence>
<dbReference type="CDD" id="cd17535">
    <property type="entry name" value="REC_NarL-like"/>
    <property type="match status" value="1"/>
</dbReference>
<keyword evidence="4" id="KW-0238">DNA-binding</keyword>
<reference evidence="9 10" key="1">
    <citation type="journal article" date="2011" name="J. Bacteriol.">
        <title>Draft genome sequence of Sporolactobacillus inulinus strain CASD, an efficient D-lactic acid-producing bacterium with high-concentration lactate tolerance capability.</title>
        <authorList>
            <person name="Yu B."/>
            <person name="Su F."/>
            <person name="Wang L."/>
            <person name="Xu K."/>
            <person name="Zhao B."/>
            <person name="Xu P."/>
        </authorList>
    </citation>
    <scope>NUCLEOTIDE SEQUENCE [LARGE SCALE GENOMIC DNA]</scope>
    <source>
        <strain evidence="9 10">CASD</strain>
    </source>
</reference>
<keyword evidence="2" id="KW-0902">Two-component regulatory system</keyword>
<dbReference type="AlphaFoldDB" id="A0A0U1QLV2"/>
<evidence type="ECO:0000256" key="1">
    <source>
        <dbReference type="ARBA" id="ARBA00022553"/>
    </source>
</evidence>
<evidence type="ECO:0000256" key="4">
    <source>
        <dbReference type="ARBA" id="ARBA00023125"/>
    </source>
</evidence>
<evidence type="ECO:0000256" key="2">
    <source>
        <dbReference type="ARBA" id="ARBA00023012"/>
    </source>
</evidence>
<dbReference type="Gene3D" id="1.10.10.10">
    <property type="entry name" value="Winged helix-like DNA-binding domain superfamily/Winged helix DNA-binding domain"/>
    <property type="match status" value="1"/>
</dbReference>
<feature type="domain" description="HTH luxR-type" evidence="7">
    <location>
        <begin position="131"/>
        <end position="196"/>
    </location>
</feature>
<dbReference type="Pfam" id="PF00072">
    <property type="entry name" value="Response_reg"/>
    <property type="match status" value="1"/>
</dbReference>
<dbReference type="CDD" id="cd06170">
    <property type="entry name" value="LuxR_C_like"/>
    <property type="match status" value="1"/>
</dbReference>
<dbReference type="SUPFAM" id="SSF46894">
    <property type="entry name" value="C-terminal effector domain of the bipartite response regulators"/>
    <property type="match status" value="1"/>
</dbReference>
<evidence type="ECO:0000313" key="9">
    <source>
        <dbReference type="EMBL" id="KLI01732.1"/>
    </source>
</evidence>
<dbReference type="SMART" id="SM00448">
    <property type="entry name" value="REC"/>
    <property type="match status" value="1"/>
</dbReference>
<dbReference type="GO" id="GO:0000160">
    <property type="term" value="P:phosphorelay signal transduction system"/>
    <property type="evidence" value="ECO:0007669"/>
    <property type="project" value="UniProtKB-KW"/>
</dbReference>
<feature type="domain" description="Response regulatory" evidence="8">
    <location>
        <begin position="4"/>
        <end position="120"/>
    </location>
</feature>
<name>A0A0U1QLV2_9BACL</name>
<dbReference type="PRINTS" id="PR00038">
    <property type="entry name" value="HTHLUXR"/>
</dbReference>
<dbReference type="InterPro" id="IPR001789">
    <property type="entry name" value="Sig_transdc_resp-reg_receiver"/>
</dbReference>
<proteinExistence type="predicted"/>
<evidence type="ECO:0000256" key="5">
    <source>
        <dbReference type="ARBA" id="ARBA00023163"/>
    </source>
</evidence>
<dbReference type="GO" id="GO:0003677">
    <property type="term" value="F:DNA binding"/>
    <property type="evidence" value="ECO:0007669"/>
    <property type="project" value="UniProtKB-KW"/>
</dbReference>
<protein>
    <recommendedName>
        <fullName evidence="11">LuxR family transcriptional regulator</fullName>
    </recommendedName>
</protein>
<evidence type="ECO:0000259" key="7">
    <source>
        <dbReference type="PROSITE" id="PS50043"/>
    </source>
</evidence>
<dbReference type="InterPro" id="IPR011006">
    <property type="entry name" value="CheY-like_superfamily"/>
</dbReference>
<evidence type="ECO:0000256" key="3">
    <source>
        <dbReference type="ARBA" id="ARBA00023015"/>
    </source>
</evidence>
<keyword evidence="10" id="KW-1185">Reference proteome</keyword>
<dbReference type="Pfam" id="PF00196">
    <property type="entry name" value="GerE"/>
    <property type="match status" value="1"/>
</dbReference>
<keyword evidence="1 6" id="KW-0597">Phosphoprotein</keyword>
<dbReference type="InterPro" id="IPR000792">
    <property type="entry name" value="Tscrpt_reg_LuxR_C"/>
</dbReference>
<dbReference type="STRING" id="1069536.SINU_11905"/>
<evidence type="ECO:0008006" key="11">
    <source>
        <dbReference type="Google" id="ProtNLM"/>
    </source>
</evidence>
<dbReference type="InterPro" id="IPR036388">
    <property type="entry name" value="WH-like_DNA-bd_sf"/>
</dbReference>
<sequence>MTLNILLIDDQRLVLMGLKELLEKEPDMHVLKIVHEPKNLATLVRNTAPDVLIIDLLLKQTNGIELTRMVRKTNTEVKIIILSGCNCDEYVASAKQAGANAYVTKDNSTRELVHVIRAVMQGRKVFPLVMSIIPNEPLTSKELTILKYIANDMTNYEISKQLSISQRTVEYHISDILKKLGAESRVGAVVHAIKKGLLEL</sequence>
<evidence type="ECO:0000259" key="8">
    <source>
        <dbReference type="PROSITE" id="PS50110"/>
    </source>
</evidence>